<keyword evidence="5" id="KW-0464">Manganese</keyword>
<dbReference type="GO" id="GO:0016102">
    <property type="term" value="P:diterpenoid biosynthetic process"/>
    <property type="evidence" value="ECO:0007669"/>
    <property type="project" value="InterPro"/>
</dbReference>
<evidence type="ECO:0000256" key="3">
    <source>
        <dbReference type="ARBA" id="ARBA00022723"/>
    </source>
</evidence>
<feature type="domain" description="Terpene synthase N-terminal" evidence="6">
    <location>
        <begin position="68"/>
        <end position="249"/>
    </location>
</feature>
<feature type="domain" description="Terpene synthase metal-binding" evidence="7">
    <location>
        <begin position="308"/>
        <end position="545"/>
    </location>
</feature>
<comment type="cofactor">
    <cofactor evidence="1">
        <name>Mn(2+)</name>
        <dbReference type="ChEBI" id="CHEBI:29035"/>
    </cofactor>
</comment>
<dbReference type="CDD" id="cd00684">
    <property type="entry name" value="Terpene_cyclase_plant_C1"/>
    <property type="match status" value="1"/>
</dbReference>
<dbReference type="FunFam" id="1.50.10.130:FF:000001">
    <property type="entry name" value="Isoprene synthase, chloroplastic"/>
    <property type="match status" value="1"/>
</dbReference>
<dbReference type="InterPro" id="IPR005630">
    <property type="entry name" value="Terpene_synthase_metal-bd"/>
</dbReference>
<dbReference type="Pfam" id="PF01397">
    <property type="entry name" value="Terpene_synth"/>
    <property type="match status" value="1"/>
</dbReference>
<dbReference type="Pfam" id="PF03936">
    <property type="entry name" value="Terpene_synth_C"/>
    <property type="match status" value="1"/>
</dbReference>
<name>A0A678Y1I7_SANAL</name>
<evidence type="ECO:0000256" key="5">
    <source>
        <dbReference type="ARBA" id="ARBA00023211"/>
    </source>
</evidence>
<dbReference type="SMR" id="A0A678Y1I7"/>
<evidence type="ECO:0000313" key="8">
    <source>
        <dbReference type="EMBL" id="AZM65211.1"/>
    </source>
</evidence>
<keyword evidence="3" id="KW-0479">Metal-binding</keyword>
<dbReference type="InterPro" id="IPR008930">
    <property type="entry name" value="Terpenoid_cyclase/PrenylTrfase"/>
</dbReference>
<reference evidence="8" key="1">
    <citation type="submission" date="2017-10" db="EMBL/GenBank/DDBJ databases">
        <title>Identification and functional characterization of six sandalwood terpene synthases potentially involved in abiotic stress.</title>
        <authorList>
            <person name="Zhang X."/>
            <person name="Niu M."/>
            <person name="Teixeira Da Silva J.A."/>
            <person name="Ma G."/>
        </authorList>
    </citation>
    <scope>NUCLEOTIDE SEQUENCE</scope>
</reference>
<dbReference type="AlphaFoldDB" id="A0A678Y1I7"/>
<organism evidence="8">
    <name type="scientific">Santalum album</name>
    <name type="common">Indian sandalwood</name>
    <dbReference type="NCBI Taxonomy" id="35974"/>
    <lineage>
        <taxon>Eukaryota</taxon>
        <taxon>Viridiplantae</taxon>
        <taxon>Streptophyta</taxon>
        <taxon>Embryophyta</taxon>
        <taxon>Tracheophyta</taxon>
        <taxon>Spermatophyta</taxon>
        <taxon>Magnoliopsida</taxon>
        <taxon>eudicotyledons</taxon>
        <taxon>Gunneridae</taxon>
        <taxon>Pentapetalae</taxon>
        <taxon>Santalales</taxon>
        <taxon>Santalaceae</taxon>
        <taxon>Santalum</taxon>
    </lineage>
</organism>
<sequence length="604" mass="69265">MAFGAIPRIHLLSSPTQPQPLTTFRSQYFPIKFRALGRGSSQQCKAPTVCSQANNTVRRSANYPPPTWDYDYLQSLGSDFEEGPNAERLNELKGQVAVALEDGVKHVDQLELIDVLQRLGVSYHFEHKINAILGSIHQSKGYHSNRRDPEDLHALALEFRLLRQHGYHVPQEVFNDFKDETGHFKACICKDIKGMLGLYEASFLSIEGESLLDEARDFTAKQLEEILLLQGKNDTIDSGNLTMLANHALELPLHWRMPRLEARWFIDMYEATQDANPIFLELAKLDFNMVQATHRRDLLHVFGWWRSTGLGQNLSFARDRIMENFFWTVGVIYEPEFGNCRRMLTKINALITTIDDVYDVYGTLDELQLFTDAIDRWDIKAMEQLPDYMKTCFLCLYNSINEMAYDVLKEQDALILPHLQKAWTDLCKSYLVEAKWYYTGYTPTLQQYMENAWISISAPLILVHAYFLCTNSITKQALGFLVSHPKIIQCSAMILRLANDLGTFSAELKRGDVPKSIQCFMHETGASEEEARRHLKHLIGETWKQINRSCVEQTPLGRTFVTMAMNLARMAECVYQYGDGHGNNEDNVVRSRIKSLLIESFPSC</sequence>
<accession>A0A678Y1I7</accession>
<dbReference type="SFLD" id="SFLDG01019">
    <property type="entry name" value="Terpene_Cyclase_Like_1_C_Termi"/>
    <property type="match status" value="1"/>
</dbReference>
<evidence type="ECO:0000259" key="7">
    <source>
        <dbReference type="Pfam" id="PF03936"/>
    </source>
</evidence>
<proteinExistence type="evidence at transcript level"/>
<evidence type="ECO:0000259" key="6">
    <source>
        <dbReference type="Pfam" id="PF01397"/>
    </source>
</evidence>
<dbReference type="InterPro" id="IPR001906">
    <property type="entry name" value="Terpene_synth_N"/>
</dbReference>
<dbReference type="SFLD" id="SFLDS00005">
    <property type="entry name" value="Isoprenoid_Synthase_Type_I"/>
    <property type="match status" value="1"/>
</dbReference>
<dbReference type="SUPFAM" id="SSF48576">
    <property type="entry name" value="Terpenoid synthases"/>
    <property type="match status" value="1"/>
</dbReference>
<dbReference type="InterPro" id="IPR044814">
    <property type="entry name" value="Terpene_cyclase_plant_C1"/>
</dbReference>
<evidence type="ECO:0000256" key="4">
    <source>
        <dbReference type="ARBA" id="ARBA00022842"/>
    </source>
</evidence>
<comment type="cofactor">
    <cofactor evidence="2">
        <name>Mg(2+)</name>
        <dbReference type="ChEBI" id="CHEBI:18420"/>
    </cofactor>
</comment>
<evidence type="ECO:0000256" key="1">
    <source>
        <dbReference type="ARBA" id="ARBA00001936"/>
    </source>
</evidence>
<dbReference type="GO" id="GO:0000287">
    <property type="term" value="F:magnesium ion binding"/>
    <property type="evidence" value="ECO:0007669"/>
    <property type="project" value="InterPro"/>
</dbReference>
<dbReference type="InterPro" id="IPR036965">
    <property type="entry name" value="Terpene_synth_N_sf"/>
</dbReference>
<dbReference type="FunFam" id="1.10.600.10:FF:000007">
    <property type="entry name" value="Isoprene synthase, chloroplastic"/>
    <property type="match status" value="1"/>
</dbReference>
<dbReference type="SFLD" id="SFLDG01604">
    <property type="entry name" value="Terpene_Cyclase_Like_1_C_Termi"/>
    <property type="match status" value="1"/>
</dbReference>
<dbReference type="PANTHER" id="PTHR31225">
    <property type="entry name" value="OS04G0344100 PROTEIN-RELATED"/>
    <property type="match status" value="1"/>
</dbReference>
<evidence type="ECO:0000256" key="2">
    <source>
        <dbReference type="ARBA" id="ARBA00001946"/>
    </source>
</evidence>
<dbReference type="SUPFAM" id="SSF48239">
    <property type="entry name" value="Terpenoid cyclases/Protein prenyltransferases"/>
    <property type="match status" value="1"/>
</dbReference>
<dbReference type="PANTHER" id="PTHR31225:SF9">
    <property type="entry name" value="TERPENE SYNTHASE 10"/>
    <property type="match status" value="1"/>
</dbReference>
<protein>
    <submittedName>
        <fullName evidence="8">Terpineol synthase</fullName>
    </submittedName>
</protein>
<dbReference type="GO" id="GO:0010333">
    <property type="term" value="F:terpene synthase activity"/>
    <property type="evidence" value="ECO:0007669"/>
    <property type="project" value="InterPro"/>
</dbReference>
<dbReference type="Gene3D" id="1.10.600.10">
    <property type="entry name" value="Farnesyl Diphosphate Synthase"/>
    <property type="match status" value="1"/>
</dbReference>
<dbReference type="InterPro" id="IPR008949">
    <property type="entry name" value="Isoprenoid_synthase_dom_sf"/>
</dbReference>
<dbReference type="InterPro" id="IPR034741">
    <property type="entry name" value="Terpene_cyclase-like_1_C"/>
</dbReference>
<dbReference type="Gene3D" id="1.50.10.130">
    <property type="entry name" value="Terpene synthase, N-terminal domain"/>
    <property type="match status" value="1"/>
</dbReference>
<keyword evidence="4" id="KW-0460">Magnesium</keyword>
<dbReference type="EMBL" id="MG280891">
    <property type="protein sequence ID" value="AZM65211.1"/>
    <property type="molecule type" value="mRNA"/>
</dbReference>
<dbReference type="InterPro" id="IPR050148">
    <property type="entry name" value="Terpene_synthase-like"/>
</dbReference>